<keyword evidence="9" id="KW-1185">Reference proteome</keyword>
<dbReference type="Pfam" id="PF03062">
    <property type="entry name" value="MBOAT"/>
    <property type="match status" value="1"/>
</dbReference>
<keyword evidence="3 7" id="KW-1133">Transmembrane helix</keyword>
<evidence type="ECO:0000313" key="8">
    <source>
        <dbReference type="EMBL" id="KAI1728543.1"/>
    </source>
</evidence>
<dbReference type="InterPro" id="IPR004299">
    <property type="entry name" value="MBOAT_fam"/>
</dbReference>
<dbReference type="GO" id="GO:0005783">
    <property type="term" value="C:endoplasmic reticulum"/>
    <property type="evidence" value="ECO:0007669"/>
    <property type="project" value="TreeGrafter"/>
</dbReference>
<feature type="transmembrane region" description="Helical" evidence="7">
    <location>
        <begin position="524"/>
        <end position="541"/>
    </location>
</feature>
<feature type="transmembrane region" description="Helical" evidence="7">
    <location>
        <begin position="61"/>
        <end position="86"/>
    </location>
</feature>
<comment type="similarity">
    <text evidence="5">Belongs to the membrane-bound acyltransferase family. HHAT subfamily.</text>
</comment>
<comment type="subcellular location">
    <subcellularLocation>
        <location evidence="1">Membrane</location>
        <topology evidence="1">Multi-pass membrane protein</topology>
    </subcellularLocation>
</comment>
<evidence type="ECO:0000256" key="1">
    <source>
        <dbReference type="ARBA" id="ARBA00004141"/>
    </source>
</evidence>
<dbReference type="AlphaFoldDB" id="A0AAD4NFQ0"/>
<sequence>MVCHEGHTTSGMLSENVPLAAQQRRKKQSTEINSSPCGGKNCQLLSSSNDRSKQKASHRIIFDYPALPEIKICFVITICAVIYGWWCVYSVSKRYQFKIGSIATLNELPYFGFRFKDQSNWEWSRWAPFALSYLPFLLLHSVVFNLTEKFFPHNMWMSLNVALSMATSAYIFTPKLLICSLLQGATIFLSTLCFRRTITVWLSAVPILYIVMNHSALLSQDVFLVLLFVSYTLLSYISFCLEWVRGRVPTDENGQQNTVQLACRMLFYTFYQPYLFSLIVLYPDFEQQLTERKIRTRDWRETLFFAARVAFWWLIIELGLHFFYFEIILNDLRFAASLPKNEFVTLGMALGGFFHLKYVVIFGLPAVFAKLDNMQPPKGPICISSVALYSKIWRGFDRGLYAFFKEYIFVPICTPTFSLWRKVTGVFVSYTFVLLWHGFLHQNIIWIVLNIVELFLEYGGKALYTLQWIRDRREKSISDANFRRLLGVLQIVPFAFGLYSNFYFLGGSEIGWLFVKRIFLEETVTLRWPFFLLITIGYFYMQVAMEKDRRGGSCPVKLTTDRQGHQSRKKATRSN</sequence>
<evidence type="ECO:0000256" key="3">
    <source>
        <dbReference type="ARBA" id="ARBA00022989"/>
    </source>
</evidence>
<dbReference type="GO" id="GO:0016409">
    <property type="term" value="F:palmitoyltransferase activity"/>
    <property type="evidence" value="ECO:0007669"/>
    <property type="project" value="TreeGrafter"/>
</dbReference>
<feature type="transmembrane region" description="Helical" evidence="7">
    <location>
        <begin position="344"/>
        <end position="368"/>
    </location>
</feature>
<feature type="transmembrane region" description="Helical" evidence="7">
    <location>
        <begin position="303"/>
        <end position="324"/>
    </location>
</feature>
<feature type="transmembrane region" description="Helical" evidence="7">
    <location>
        <begin position="126"/>
        <end position="144"/>
    </location>
</feature>
<feature type="transmembrane region" description="Helical" evidence="7">
    <location>
        <begin position="185"/>
        <end position="211"/>
    </location>
</feature>
<feature type="transmembrane region" description="Helical" evidence="7">
    <location>
        <begin position="265"/>
        <end position="282"/>
    </location>
</feature>
<evidence type="ECO:0000256" key="6">
    <source>
        <dbReference type="SAM" id="MobiDB-lite"/>
    </source>
</evidence>
<reference evidence="8" key="1">
    <citation type="submission" date="2022-01" db="EMBL/GenBank/DDBJ databases">
        <title>Genome Sequence Resource for Two Populations of Ditylenchus destructor, the Migratory Endoparasitic Phytonematode.</title>
        <authorList>
            <person name="Zhang H."/>
            <person name="Lin R."/>
            <person name="Xie B."/>
        </authorList>
    </citation>
    <scope>NUCLEOTIDE SEQUENCE</scope>
    <source>
        <strain evidence="8">BazhouSP</strain>
    </source>
</reference>
<dbReference type="GO" id="GO:0016020">
    <property type="term" value="C:membrane"/>
    <property type="evidence" value="ECO:0007669"/>
    <property type="project" value="UniProtKB-SubCell"/>
</dbReference>
<accession>A0AAD4NFQ0</accession>
<feature type="transmembrane region" description="Helical" evidence="7">
    <location>
        <begin position="419"/>
        <end position="438"/>
    </location>
</feature>
<evidence type="ECO:0000256" key="5">
    <source>
        <dbReference type="ARBA" id="ARBA00038268"/>
    </source>
</evidence>
<evidence type="ECO:0000256" key="7">
    <source>
        <dbReference type="SAM" id="Phobius"/>
    </source>
</evidence>
<feature type="region of interest" description="Disordered" evidence="6">
    <location>
        <begin position="551"/>
        <end position="575"/>
    </location>
</feature>
<evidence type="ECO:0000256" key="2">
    <source>
        <dbReference type="ARBA" id="ARBA00022692"/>
    </source>
</evidence>
<proteinExistence type="inferred from homology"/>
<keyword evidence="4 7" id="KW-0472">Membrane</keyword>
<protein>
    <submittedName>
        <fullName evidence="8">MBOAT, membrane-bound o-acyltransferase family domain-containing protein</fullName>
    </submittedName>
</protein>
<organism evidence="8 9">
    <name type="scientific">Ditylenchus destructor</name>
    <dbReference type="NCBI Taxonomy" id="166010"/>
    <lineage>
        <taxon>Eukaryota</taxon>
        <taxon>Metazoa</taxon>
        <taxon>Ecdysozoa</taxon>
        <taxon>Nematoda</taxon>
        <taxon>Chromadorea</taxon>
        <taxon>Rhabditida</taxon>
        <taxon>Tylenchina</taxon>
        <taxon>Tylenchomorpha</taxon>
        <taxon>Sphaerularioidea</taxon>
        <taxon>Anguinidae</taxon>
        <taxon>Anguininae</taxon>
        <taxon>Ditylenchus</taxon>
    </lineage>
</organism>
<name>A0AAD4NFQ0_9BILA</name>
<dbReference type="PANTHER" id="PTHR13285">
    <property type="entry name" value="ACYLTRANSFERASE"/>
    <property type="match status" value="1"/>
</dbReference>
<evidence type="ECO:0000313" key="9">
    <source>
        <dbReference type="Proteomes" id="UP001201812"/>
    </source>
</evidence>
<keyword evidence="2 7" id="KW-0812">Transmembrane</keyword>
<dbReference type="InterPro" id="IPR051085">
    <property type="entry name" value="MB_O-acyltransferase"/>
</dbReference>
<comment type="caution">
    <text evidence="8">The sequence shown here is derived from an EMBL/GenBank/DDBJ whole genome shotgun (WGS) entry which is preliminary data.</text>
</comment>
<dbReference type="Proteomes" id="UP001201812">
    <property type="component" value="Unassembled WGS sequence"/>
</dbReference>
<feature type="transmembrane region" description="Helical" evidence="7">
    <location>
        <begin position="223"/>
        <end position="245"/>
    </location>
</feature>
<feature type="transmembrane region" description="Helical" evidence="7">
    <location>
        <begin position="485"/>
        <end position="504"/>
    </location>
</feature>
<evidence type="ECO:0000256" key="4">
    <source>
        <dbReference type="ARBA" id="ARBA00023136"/>
    </source>
</evidence>
<feature type="compositionally biased region" description="Basic residues" evidence="6">
    <location>
        <begin position="565"/>
        <end position="575"/>
    </location>
</feature>
<feature type="transmembrane region" description="Helical" evidence="7">
    <location>
        <begin position="444"/>
        <end position="464"/>
    </location>
</feature>
<dbReference type="EMBL" id="JAKKPZ010000001">
    <property type="protein sequence ID" value="KAI1728543.1"/>
    <property type="molecule type" value="Genomic_DNA"/>
</dbReference>
<gene>
    <name evidence="8" type="ORF">DdX_00733</name>
</gene>
<dbReference type="PANTHER" id="PTHR13285:SF22">
    <property type="entry name" value="PROTEIN-CYSTEINE N-PALMITOYLTRANSFERASE HHAT"/>
    <property type="match status" value="1"/>
</dbReference>